<evidence type="ECO:0000256" key="1">
    <source>
        <dbReference type="SAM" id="MobiDB-lite"/>
    </source>
</evidence>
<evidence type="ECO:0000313" key="2">
    <source>
        <dbReference type="EMBL" id="KAK9302160.1"/>
    </source>
</evidence>
<feature type="compositionally biased region" description="Polar residues" evidence="1">
    <location>
        <begin position="39"/>
        <end position="54"/>
    </location>
</feature>
<dbReference type="AlphaFoldDB" id="A0AAW0ZWU8"/>
<dbReference type="EMBL" id="JAWNGG020000099">
    <property type="protein sequence ID" value="KAK9302160.1"/>
    <property type="molecule type" value="Genomic_DNA"/>
</dbReference>
<feature type="compositionally biased region" description="Polar residues" evidence="1">
    <location>
        <begin position="18"/>
        <end position="28"/>
    </location>
</feature>
<proteinExistence type="predicted"/>
<name>A0AAW0ZWU8_9HYME</name>
<feature type="region of interest" description="Disordered" evidence="1">
    <location>
        <begin position="13"/>
        <end position="77"/>
    </location>
</feature>
<reference evidence="2 3" key="1">
    <citation type="submission" date="2024-05" db="EMBL/GenBank/DDBJ databases">
        <title>The nuclear and mitochondrial genome assemblies of Tetragonisca angustula (Apidae: Meliponini), a tiny yet remarkable pollinator in the Neotropics.</title>
        <authorList>
            <person name="Ferrari R."/>
            <person name="Ricardo P.C."/>
            <person name="Dias F.C."/>
            <person name="Araujo N.S."/>
            <person name="Soares D.O."/>
            <person name="Zhou Q.-S."/>
            <person name="Zhu C.-D."/>
            <person name="Coutinho L."/>
            <person name="Airas M.C."/>
            <person name="Batista T.M."/>
        </authorList>
    </citation>
    <scope>NUCLEOTIDE SEQUENCE [LARGE SCALE GENOMIC DNA]</scope>
    <source>
        <strain evidence="2">ASF017062</strain>
        <tissue evidence="2">Abdomen</tissue>
    </source>
</reference>
<comment type="caution">
    <text evidence="2">The sequence shown here is derived from an EMBL/GenBank/DDBJ whole genome shotgun (WGS) entry which is preliminary data.</text>
</comment>
<accession>A0AAW0ZWU8</accession>
<sequence length="77" mass="8186">MTRVYSSVHIEFAPILSHQGSPKNSTEGATPPGGKETEVNSSEAGRSEQLQAGSAQFKKPHSTLVHKLNPSDAQNAE</sequence>
<gene>
    <name evidence="2" type="ORF">QLX08_005758</name>
</gene>
<evidence type="ECO:0000313" key="3">
    <source>
        <dbReference type="Proteomes" id="UP001432146"/>
    </source>
</evidence>
<organism evidence="2 3">
    <name type="scientific">Tetragonisca angustula</name>
    <dbReference type="NCBI Taxonomy" id="166442"/>
    <lineage>
        <taxon>Eukaryota</taxon>
        <taxon>Metazoa</taxon>
        <taxon>Ecdysozoa</taxon>
        <taxon>Arthropoda</taxon>
        <taxon>Hexapoda</taxon>
        <taxon>Insecta</taxon>
        <taxon>Pterygota</taxon>
        <taxon>Neoptera</taxon>
        <taxon>Endopterygota</taxon>
        <taxon>Hymenoptera</taxon>
        <taxon>Apocrita</taxon>
        <taxon>Aculeata</taxon>
        <taxon>Apoidea</taxon>
        <taxon>Anthophila</taxon>
        <taxon>Apidae</taxon>
        <taxon>Tetragonisca</taxon>
    </lineage>
</organism>
<protein>
    <submittedName>
        <fullName evidence="2">Uncharacterized protein</fullName>
    </submittedName>
</protein>
<keyword evidence="3" id="KW-1185">Reference proteome</keyword>
<dbReference type="Proteomes" id="UP001432146">
    <property type="component" value="Unassembled WGS sequence"/>
</dbReference>